<dbReference type="AlphaFoldDB" id="A0A921UHS0"/>
<feature type="region of interest" description="Disordered" evidence="1">
    <location>
        <begin position="58"/>
        <end position="78"/>
    </location>
</feature>
<reference evidence="2" key="1">
    <citation type="journal article" date="2019" name="BMC Genomics">
        <title>A new reference genome for Sorghum bicolor reveals high levels of sequence similarity between sweet and grain genotypes: implications for the genetics of sugar metabolism.</title>
        <authorList>
            <person name="Cooper E.A."/>
            <person name="Brenton Z.W."/>
            <person name="Flinn B.S."/>
            <person name="Jenkins J."/>
            <person name="Shu S."/>
            <person name="Flowers D."/>
            <person name="Luo F."/>
            <person name="Wang Y."/>
            <person name="Xia P."/>
            <person name="Barry K."/>
            <person name="Daum C."/>
            <person name="Lipzen A."/>
            <person name="Yoshinaga Y."/>
            <person name="Schmutz J."/>
            <person name="Saski C."/>
            <person name="Vermerris W."/>
            <person name="Kresovich S."/>
        </authorList>
    </citation>
    <scope>NUCLEOTIDE SEQUENCE</scope>
</reference>
<protein>
    <submittedName>
        <fullName evidence="2">Uncharacterized protein</fullName>
    </submittedName>
</protein>
<name>A0A921UHS0_SORBI</name>
<organism evidence="2 3">
    <name type="scientific">Sorghum bicolor</name>
    <name type="common">Sorghum</name>
    <name type="synonym">Sorghum vulgare</name>
    <dbReference type="NCBI Taxonomy" id="4558"/>
    <lineage>
        <taxon>Eukaryota</taxon>
        <taxon>Viridiplantae</taxon>
        <taxon>Streptophyta</taxon>
        <taxon>Embryophyta</taxon>
        <taxon>Tracheophyta</taxon>
        <taxon>Spermatophyta</taxon>
        <taxon>Magnoliopsida</taxon>
        <taxon>Liliopsida</taxon>
        <taxon>Poales</taxon>
        <taxon>Poaceae</taxon>
        <taxon>PACMAD clade</taxon>
        <taxon>Panicoideae</taxon>
        <taxon>Andropogonodae</taxon>
        <taxon>Andropogoneae</taxon>
        <taxon>Sorghinae</taxon>
        <taxon>Sorghum</taxon>
    </lineage>
</organism>
<comment type="caution">
    <text evidence="2">The sequence shown here is derived from an EMBL/GenBank/DDBJ whole genome shotgun (WGS) entry which is preliminary data.</text>
</comment>
<evidence type="ECO:0000256" key="1">
    <source>
        <dbReference type="SAM" id="MobiDB-lite"/>
    </source>
</evidence>
<evidence type="ECO:0000313" key="3">
    <source>
        <dbReference type="Proteomes" id="UP000807115"/>
    </source>
</evidence>
<dbReference type="Proteomes" id="UP000807115">
    <property type="component" value="Chromosome 4"/>
</dbReference>
<proteinExistence type="predicted"/>
<sequence>MVDAAAKRAGVVVAAADAAVPRLELEAWRQSIWGWGREMPGARGESWTRELARKLRARAHGRAEARTGGESRQACKRI</sequence>
<accession>A0A921UHS0</accession>
<evidence type="ECO:0000313" key="2">
    <source>
        <dbReference type="EMBL" id="KAG0532558.1"/>
    </source>
</evidence>
<dbReference type="EMBL" id="CM027683">
    <property type="protein sequence ID" value="KAG0532558.1"/>
    <property type="molecule type" value="Genomic_DNA"/>
</dbReference>
<gene>
    <name evidence="2" type="ORF">BDA96_04G117500</name>
</gene>
<reference evidence="2" key="2">
    <citation type="submission" date="2020-10" db="EMBL/GenBank/DDBJ databases">
        <authorList>
            <person name="Cooper E.A."/>
            <person name="Brenton Z.W."/>
            <person name="Flinn B.S."/>
            <person name="Jenkins J."/>
            <person name="Shu S."/>
            <person name="Flowers D."/>
            <person name="Luo F."/>
            <person name="Wang Y."/>
            <person name="Xia P."/>
            <person name="Barry K."/>
            <person name="Daum C."/>
            <person name="Lipzen A."/>
            <person name="Yoshinaga Y."/>
            <person name="Schmutz J."/>
            <person name="Saski C."/>
            <person name="Vermerris W."/>
            <person name="Kresovich S."/>
        </authorList>
    </citation>
    <scope>NUCLEOTIDE SEQUENCE</scope>
</reference>